<keyword evidence="9" id="KW-1185">Reference proteome</keyword>
<evidence type="ECO:0000256" key="4">
    <source>
        <dbReference type="ARBA" id="ARBA00022989"/>
    </source>
</evidence>
<comment type="subcellular location">
    <subcellularLocation>
        <location evidence="1">Cell membrane</location>
        <topology evidence="1">Multi-pass membrane protein</topology>
    </subcellularLocation>
</comment>
<name>A0A4R2NGH2_9BURK</name>
<dbReference type="InterPro" id="IPR017850">
    <property type="entry name" value="Alkaline_phosphatase_core_sf"/>
</dbReference>
<dbReference type="AlphaFoldDB" id="A0A4R2NGH2"/>
<evidence type="ECO:0000259" key="7">
    <source>
        <dbReference type="Pfam" id="PF00884"/>
    </source>
</evidence>
<reference evidence="8 9" key="1">
    <citation type="submission" date="2019-03" db="EMBL/GenBank/DDBJ databases">
        <title>Genomic Encyclopedia of Type Strains, Phase IV (KMG-IV): sequencing the most valuable type-strain genomes for metagenomic binning, comparative biology and taxonomic classification.</title>
        <authorList>
            <person name="Goeker M."/>
        </authorList>
    </citation>
    <scope>NUCLEOTIDE SEQUENCE [LARGE SCALE GENOMIC DNA]</scope>
    <source>
        <strain evidence="8 9">DSM 1837</strain>
    </source>
</reference>
<keyword evidence="2" id="KW-1003">Cell membrane</keyword>
<dbReference type="InterPro" id="IPR050448">
    <property type="entry name" value="OpgB/LTA_synthase_biosynth"/>
</dbReference>
<protein>
    <submittedName>
        <fullName evidence="8">Phosphoglycerol transferase MdoB-like AlkP superfamily enzyme</fullName>
    </submittedName>
</protein>
<evidence type="ECO:0000256" key="1">
    <source>
        <dbReference type="ARBA" id="ARBA00004651"/>
    </source>
</evidence>
<dbReference type="InterPro" id="IPR000917">
    <property type="entry name" value="Sulfatase_N"/>
</dbReference>
<dbReference type="CDD" id="cd16015">
    <property type="entry name" value="LTA_synthase"/>
    <property type="match status" value="1"/>
</dbReference>
<keyword evidence="4 6" id="KW-1133">Transmembrane helix</keyword>
<evidence type="ECO:0000313" key="8">
    <source>
        <dbReference type="EMBL" id="TCP20443.1"/>
    </source>
</evidence>
<dbReference type="GO" id="GO:0005886">
    <property type="term" value="C:plasma membrane"/>
    <property type="evidence" value="ECO:0007669"/>
    <property type="project" value="UniProtKB-SubCell"/>
</dbReference>
<dbReference type="PANTHER" id="PTHR47371:SF3">
    <property type="entry name" value="PHOSPHOGLYCEROL TRANSFERASE I"/>
    <property type="match status" value="1"/>
</dbReference>
<evidence type="ECO:0000256" key="2">
    <source>
        <dbReference type="ARBA" id="ARBA00022475"/>
    </source>
</evidence>
<gene>
    <name evidence="8" type="ORF">EV674_10192</name>
</gene>
<comment type="caution">
    <text evidence="8">The sequence shown here is derived from an EMBL/GenBank/DDBJ whole genome shotgun (WGS) entry which is preliminary data.</text>
</comment>
<dbReference type="PANTHER" id="PTHR47371">
    <property type="entry name" value="LIPOTEICHOIC ACID SYNTHASE"/>
    <property type="match status" value="1"/>
</dbReference>
<feature type="transmembrane region" description="Helical" evidence="6">
    <location>
        <begin position="35"/>
        <end position="58"/>
    </location>
</feature>
<dbReference type="Pfam" id="PF00884">
    <property type="entry name" value="Sulfatase"/>
    <property type="match status" value="1"/>
</dbReference>
<evidence type="ECO:0000256" key="6">
    <source>
        <dbReference type="SAM" id="Phobius"/>
    </source>
</evidence>
<feature type="transmembrane region" description="Helical" evidence="6">
    <location>
        <begin position="157"/>
        <end position="177"/>
    </location>
</feature>
<feature type="transmembrane region" description="Helical" evidence="6">
    <location>
        <begin position="70"/>
        <end position="89"/>
    </location>
</feature>
<sequence>MYPLICFKILLLIATVALRSTAITSLTTTYLGESGRYASAALVYDTRWIALCGLLMLLSYATRNRWVWGCLQWLSGGVIALAVLDLYIFQTTWQRLSWDGVITFGGEWSAAVDLFVKNLHKPDVLACSALLGVALLLLLAEPVVLWRLPPLKSPRRVYVALGSPALLALAVAPTPWLESRALGTIKPLAVDVLTYQWAYSTPPAVDAATKAAFIERYAALHPAAQPQCPAGWSRQGHVVLVIMESLSSHHSLRVAGLHDWTPKIDEIFAPGWTFKNFYANGFRTDLGLAAILTGVEPVAGDATGSSIYLNAPGAKALPARLRHHGYSTHFISGSSLFFLDIDQWLPGIGFEHLHGPQPAPGETKQNYAFQVWPDQQTYDATLKIMQQTPAPGLFVVNTMSSHMPYQHQETLERGEQAAMAYADQAFADFYRQLERQGFFRQGGLLVLTGDHRSMTPISAEERDRYGASAPARVPLFVLAENLPPLSVSLITTPLQQADLPASLEYWAGSSACLQWRQRNIFALSVEQPQRCIVHMRGDNQRYLNIFCGERMVEVEMSAQGAQATTDQQQPPGLSEALDDLIARRLGMQLH</sequence>
<keyword evidence="3 6" id="KW-0812">Transmembrane</keyword>
<dbReference type="GO" id="GO:0016740">
    <property type="term" value="F:transferase activity"/>
    <property type="evidence" value="ECO:0007669"/>
    <property type="project" value="UniProtKB-KW"/>
</dbReference>
<dbReference type="EMBL" id="SLXH01000001">
    <property type="protein sequence ID" value="TCP20443.1"/>
    <property type="molecule type" value="Genomic_DNA"/>
</dbReference>
<evidence type="ECO:0000256" key="3">
    <source>
        <dbReference type="ARBA" id="ARBA00022692"/>
    </source>
</evidence>
<evidence type="ECO:0000256" key="5">
    <source>
        <dbReference type="ARBA" id="ARBA00023136"/>
    </source>
</evidence>
<evidence type="ECO:0000313" key="9">
    <source>
        <dbReference type="Proteomes" id="UP000295182"/>
    </source>
</evidence>
<dbReference type="Proteomes" id="UP000295182">
    <property type="component" value="Unassembled WGS sequence"/>
</dbReference>
<dbReference type="Gene3D" id="3.40.720.10">
    <property type="entry name" value="Alkaline Phosphatase, subunit A"/>
    <property type="match status" value="1"/>
</dbReference>
<feature type="transmembrane region" description="Helical" evidence="6">
    <location>
        <begin position="123"/>
        <end position="145"/>
    </location>
</feature>
<proteinExistence type="predicted"/>
<keyword evidence="5 6" id="KW-0472">Membrane</keyword>
<organism evidence="8 9">
    <name type="scientific">Simplicispira metamorpha</name>
    <dbReference type="NCBI Taxonomy" id="80881"/>
    <lineage>
        <taxon>Bacteria</taxon>
        <taxon>Pseudomonadati</taxon>
        <taxon>Pseudomonadota</taxon>
        <taxon>Betaproteobacteria</taxon>
        <taxon>Burkholderiales</taxon>
        <taxon>Comamonadaceae</taxon>
        <taxon>Simplicispira</taxon>
    </lineage>
</organism>
<dbReference type="SUPFAM" id="SSF53649">
    <property type="entry name" value="Alkaline phosphatase-like"/>
    <property type="match status" value="1"/>
</dbReference>
<feature type="domain" description="Sulfatase N-terminal" evidence="7">
    <location>
        <begin position="237"/>
        <end position="503"/>
    </location>
</feature>
<keyword evidence="8" id="KW-0808">Transferase</keyword>
<accession>A0A4R2NGH2</accession>